<evidence type="ECO:0000256" key="1">
    <source>
        <dbReference type="ARBA" id="ARBA00004370"/>
    </source>
</evidence>
<dbReference type="GO" id="GO:0006629">
    <property type="term" value="P:lipid metabolic process"/>
    <property type="evidence" value="ECO:0007669"/>
    <property type="project" value="UniProtKB-ARBA"/>
</dbReference>
<dbReference type="GO" id="GO:0016020">
    <property type="term" value="C:membrane"/>
    <property type="evidence" value="ECO:0007669"/>
    <property type="project" value="UniProtKB-SubCell"/>
</dbReference>
<dbReference type="PANTHER" id="PTHR24282:SF158">
    <property type="entry name" value="CYTOCHROME P450"/>
    <property type="match status" value="1"/>
</dbReference>
<dbReference type="PANTHER" id="PTHR24282">
    <property type="entry name" value="CYTOCHROME P450 FAMILY MEMBER"/>
    <property type="match status" value="1"/>
</dbReference>
<dbReference type="GO" id="GO:0004497">
    <property type="term" value="F:monooxygenase activity"/>
    <property type="evidence" value="ECO:0007669"/>
    <property type="project" value="UniProtKB-KW"/>
</dbReference>
<dbReference type="Pfam" id="PF00067">
    <property type="entry name" value="p450"/>
    <property type="match status" value="1"/>
</dbReference>
<keyword evidence="4" id="KW-0812">Transmembrane</keyword>
<evidence type="ECO:0000256" key="8">
    <source>
        <dbReference type="ARBA" id="ARBA00023004"/>
    </source>
</evidence>
<dbReference type="InterPro" id="IPR002401">
    <property type="entry name" value="Cyt_P450_E_grp-I"/>
</dbReference>
<feature type="binding site" description="axial binding residue" evidence="11">
    <location>
        <position position="431"/>
    </location>
    <ligand>
        <name>heme</name>
        <dbReference type="ChEBI" id="CHEBI:30413"/>
    </ligand>
    <ligandPart>
        <name>Fe</name>
        <dbReference type="ChEBI" id="CHEBI:18248"/>
    </ligandPart>
</feature>
<evidence type="ECO:0000256" key="4">
    <source>
        <dbReference type="ARBA" id="ARBA00022692"/>
    </source>
</evidence>
<dbReference type="GO" id="GO:0020037">
    <property type="term" value="F:heme binding"/>
    <property type="evidence" value="ECO:0007669"/>
    <property type="project" value="InterPro"/>
</dbReference>
<evidence type="ECO:0000256" key="6">
    <source>
        <dbReference type="ARBA" id="ARBA00022989"/>
    </source>
</evidence>
<evidence type="ECO:0000256" key="7">
    <source>
        <dbReference type="ARBA" id="ARBA00023002"/>
    </source>
</evidence>
<dbReference type="GO" id="GO:0016705">
    <property type="term" value="F:oxidoreductase activity, acting on paired donors, with incorporation or reduction of molecular oxygen"/>
    <property type="evidence" value="ECO:0007669"/>
    <property type="project" value="InterPro"/>
</dbReference>
<keyword evidence="6" id="KW-1133">Transmembrane helix</keyword>
<dbReference type="EMBL" id="JAUUTY010000002">
    <property type="protein sequence ID" value="KAK1677026.1"/>
    <property type="molecule type" value="Genomic_DNA"/>
</dbReference>
<evidence type="ECO:0000313" key="14">
    <source>
        <dbReference type="Proteomes" id="UP001231189"/>
    </source>
</evidence>
<keyword evidence="7 12" id="KW-0560">Oxidoreductase</keyword>
<evidence type="ECO:0008006" key="15">
    <source>
        <dbReference type="Google" id="ProtNLM"/>
    </source>
</evidence>
<dbReference type="InterPro" id="IPR017972">
    <property type="entry name" value="Cyt_P450_CS"/>
</dbReference>
<evidence type="ECO:0000256" key="9">
    <source>
        <dbReference type="ARBA" id="ARBA00023033"/>
    </source>
</evidence>
<keyword evidence="9 12" id="KW-0503">Monooxygenase</keyword>
<dbReference type="InterPro" id="IPR050665">
    <property type="entry name" value="Cytochrome_P450_Monooxygen"/>
</dbReference>
<sequence>MLLDRLWLRPRRLERVLRAQGLPGRPYRPFTSDAPVKNQQSPMPLGCHDIVPYVVPLLHGAVQEHGRTSVSWNGPVPTVTIVDARLTREVMFGKSGHFEKLRRIRVLSRLLTNGLPRHEGEKWVKHRKVLGRAFHLEKLKVSLMLPAFSSSCQELVTRWMESLASNLEGWCEVDVCPEFLILSADTISRTAFGSSYLEGRRILALQSEQVDRIKASGKMISIPGYIRMREINNEIESILEGIIAKKMQAMQEGESIKCDLLSLMLEPNMGKIDGDGRSVAGMTIEECKMCYFASTETPPTLLAWTMVLLSMHPEWQDRARAEVLGLFGKNQPEYGGFSRLRTVTMILYEVLRFYPPAIAFHRKTYKETRLGGITYPTGVVIEMPLLLIHHDPNIWGVDVHEFRPDRFAEGISKASNDPSAFLPFGWGPRICIGQNFVLFEAKMAVCMILQHFEFELAPTYTHAPHNKKILH</sequence>
<comment type="cofactor">
    <cofactor evidence="11">
        <name>heme</name>
        <dbReference type="ChEBI" id="CHEBI:30413"/>
    </cofactor>
</comment>
<dbReference type="AlphaFoldDB" id="A0AAD8WSD9"/>
<evidence type="ECO:0000256" key="2">
    <source>
        <dbReference type="ARBA" id="ARBA00010617"/>
    </source>
</evidence>
<comment type="similarity">
    <text evidence="2 12">Belongs to the cytochrome P450 family.</text>
</comment>
<keyword evidence="5 11" id="KW-0479">Metal-binding</keyword>
<dbReference type="Proteomes" id="UP001231189">
    <property type="component" value="Unassembled WGS sequence"/>
</dbReference>
<accession>A0AAD8WSD9</accession>
<dbReference type="InterPro" id="IPR036396">
    <property type="entry name" value="Cyt_P450_sf"/>
</dbReference>
<dbReference type="InterPro" id="IPR001128">
    <property type="entry name" value="Cyt_P450"/>
</dbReference>
<evidence type="ECO:0000256" key="3">
    <source>
        <dbReference type="ARBA" id="ARBA00022617"/>
    </source>
</evidence>
<dbReference type="Gene3D" id="1.10.630.10">
    <property type="entry name" value="Cytochrome P450"/>
    <property type="match status" value="1"/>
</dbReference>
<dbReference type="PRINTS" id="PR00385">
    <property type="entry name" value="P450"/>
</dbReference>
<reference evidence="13" key="1">
    <citation type="submission" date="2023-07" db="EMBL/GenBank/DDBJ databases">
        <title>A chromosome-level genome assembly of Lolium multiflorum.</title>
        <authorList>
            <person name="Chen Y."/>
            <person name="Copetti D."/>
            <person name="Kolliker R."/>
            <person name="Studer B."/>
        </authorList>
    </citation>
    <scope>NUCLEOTIDE SEQUENCE</scope>
    <source>
        <strain evidence="13">02402/16</strain>
        <tissue evidence="13">Leaf</tissue>
    </source>
</reference>
<comment type="caution">
    <text evidence="13">The sequence shown here is derived from an EMBL/GenBank/DDBJ whole genome shotgun (WGS) entry which is preliminary data.</text>
</comment>
<keyword evidence="8 11" id="KW-0408">Iron</keyword>
<dbReference type="SUPFAM" id="SSF48264">
    <property type="entry name" value="Cytochrome P450"/>
    <property type="match status" value="1"/>
</dbReference>
<evidence type="ECO:0000256" key="5">
    <source>
        <dbReference type="ARBA" id="ARBA00022723"/>
    </source>
</evidence>
<dbReference type="PRINTS" id="PR00463">
    <property type="entry name" value="EP450I"/>
</dbReference>
<dbReference type="GO" id="GO:0005506">
    <property type="term" value="F:iron ion binding"/>
    <property type="evidence" value="ECO:0007669"/>
    <property type="project" value="InterPro"/>
</dbReference>
<comment type="subcellular location">
    <subcellularLocation>
        <location evidence="1">Membrane</location>
    </subcellularLocation>
</comment>
<evidence type="ECO:0000256" key="12">
    <source>
        <dbReference type="RuleBase" id="RU000461"/>
    </source>
</evidence>
<dbReference type="PROSITE" id="PS00086">
    <property type="entry name" value="CYTOCHROME_P450"/>
    <property type="match status" value="1"/>
</dbReference>
<name>A0AAD8WSD9_LOLMU</name>
<evidence type="ECO:0000313" key="13">
    <source>
        <dbReference type="EMBL" id="KAK1677026.1"/>
    </source>
</evidence>
<evidence type="ECO:0000256" key="11">
    <source>
        <dbReference type="PIRSR" id="PIRSR602401-1"/>
    </source>
</evidence>
<protein>
    <recommendedName>
        <fullName evidence="15">Cytochrome P450</fullName>
    </recommendedName>
</protein>
<proteinExistence type="inferred from homology"/>
<evidence type="ECO:0000256" key="10">
    <source>
        <dbReference type="ARBA" id="ARBA00023136"/>
    </source>
</evidence>
<gene>
    <name evidence="13" type="ORF">QYE76_037874</name>
</gene>
<organism evidence="13 14">
    <name type="scientific">Lolium multiflorum</name>
    <name type="common">Italian ryegrass</name>
    <name type="synonym">Lolium perenne subsp. multiflorum</name>
    <dbReference type="NCBI Taxonomy" id="4521"/>
    <lineage>
        <taxon>Eukaryota</taxon>
        <taxon>Viridiplantae</taxon>
        <taxon>Streptophyta</taxon>
        <taxon>Embryophyta</taxon>
        <taxon>Tracheophyta</taxon>
        <taxon>Spermatophyta</taxon>
        <taxon>Magnoliopsida</taxon>
        <taxon>Liliopsida</taxon>
        <taxon>Poales</taxon>
        <taxon>Poaceae</taxon>
        <taxon>BOP clade</taxon>
        <taxon>Pooideae</taxon>
        <taxon>Poodae</taxon>
        <taxon>Poeae</taxon>
        <taxon>Poeae Chloroplast Group 2 (Poeae type)</taxon>
        <taxon>Loliodinae</taxon>
        <taxon>Loliinae</taxon>
        <taxon>Lolium</taxon>
    </lineage>
</organism>
<keyword evidence="10" id="KW-0472">Membrane</keyword>
<keyword evidence="3 11" id="KW-0349">Heme</keyword>
<keyword evidence="14" id="KW-1185">Reference proteome</keyword>